<keyword evidence="3" id="KW-1185">Reference proteome</keyword>
<reference evidence="2" key="1">
    <citation type="submission" date="2020-11" db="EMBL/GenBank/DDBJ databases">
        <authorList>
            <consortium name="DOE Joint Genome Institute"/>
            <person name="Ahrendt S."/>
            <person name="Riley R."/>
            <person name="Andreopoulos W."/>
            <person name="Labutti K."/>
            <person name="Pangilinan J."/>
            <person name="Ruiz-Duenas F.J."/>
            <person name="Barrasa J.M."/>
            <person name="Sanchez-Garcia M."/>
            <person name="Camarero S."/>
            <person name="Miyauchi S."/>
            <person name="Serrano A."/>
            <person name="Linde D."/>
            <person name="Babiker R."/>
            <person name="Drula E."/>
            <person name="Ayuso-Fernandez I."/>
            <person name="Pacheco R."/>
            <person name="Padilla G."/>
            <person name="Ferreira P."/>
            <person name="Barriuso J."/>
            <person name="Kellner H."/>
            <person name="Castanera R."/>
            <person name="Alfaro M."/>
            <person name="Ramirez L."/>
            <person name="Pisabarro A.G."/>
            <person name="Kuo A."/>
            <person name="Tritt A."/>
            <person name="Lipzen A."/>
            <person name="He G."/>
            <person name="Yan M."/>
            <person name="Ng V."/>
            <person name="Cullen D."/>
            <person name="Martin F."/>
            <person name="Rosso M.-N."/>
            <person name="Henrissat B."/>
            <person name="Hibbett D."/>
            <person name="Martinez A.T."/>
            <person name="Grigoriev I.V."/>
        </authorList>
    </citation>
    <scope>NUCLEOTIDE SEQUENCE</scope>
    <source>
        <strain evidence="2">AH 40177</strain>
    </source>
</reference>
<proteinExistence type="predicted"/>
<feature type="region of interest" description="Disordered" evidence="1">
    <location>
        <begin position="1"/>
        <end position="144"/>
    </location>
</feature>
<feature type="compositionally biased region" description="Basic and acidic residues" evidence="1">
    <location>
        <begin position="169"/>
        <end position="180"/>
    </location>
</feature>
<gene>
    <name evidence="2" type="ORF">BDP27DRAFT_1323448</name>
</gene>
<feature type="compositionally biased region" description="Acidic residues" evidence="1">
    <location>
        <begin position="63"/>
        <end position="78"/>
    </location>
</feature>
<feature type="compositionally biased region" description="Basic and acidic residues" evidence="1">
    <location>
        <begin position="94"/>
        <end position="111"/>
    </location>
</feature>
<dbReference type="AlphaFoldDB" id="A0A9P5U839"/>
<dbReference type="OrthoDB" id="5599613at2759"/>
<feature type="compositionally biased region" description="Low complexity" evidence="1">
    <location>
        <begin position="294"/>
        <end position="303"/>
    </location>
</feature>
<protein>
    <submittedName>
        <fullName evidence="2">Uncharacterized protein</fullName>
    </submittedName>
</protein>
<feature type="region of interest" description="Disordered" evidence="1">
    <location>
        <begin position="165"/>
        <end position="303"/>
    </location>
</feature>
<feature type="compositionally biased region" description="Polar residues" evidence="1">
    <location>
        <begin position="203"/>
        <end position="218"/>
    </location>
</feature>
<name>A0A9P5U839_9AGAR</name>
<comment type="caution">
    <text evidence="2">The sequence shown here is derived from an EMBL/GenBank/DDBJ whole genome shotgun (WGS) entry which is preliminary data.</text>
</comment>
<sequence length="752" mass="82730">MAKATKRKAKFIVNPESEAEDSVLIISRADPMPSSIGNTPPTPHSPNDNDSRKKIRLSSPESSLDDEVPGSVSGEEEIIPVPRTTSKAAVSKESVVKWRESNSDVSEKIETTADDSISPQRATPLSYHRLTPPPTSTMKTLAPLDVNTKTQQLIAEIRAKALVAARSSPIEEAKPFRETLSDSDSDDDLRPLEISVKGKGKQVAQTASDARPTRYNTRSNNPQPSSSKSKQPSVSPTVIRSDRRKSRSDPFTALLKEKRDEEKSGRSAFHYSKAAEIASQIPLETDDEDDLDDSASPSKASASLELEDLKVDLDEGDRKRLFGDQGEEIKVILDKDQEKREADELQQSRVGASFWRENDDDNDVDVDMDVELAMDFGKYSQQPVLCLLYNAFKSHDFAQASAVLSSGLLNTVNLELFPGVIDYLCYIALSPSHENLSSDAFNALLNVWDTSHTPMPGISLQIILNAVSRLGAKSDILKLKGSHTPNLDDERREDLVFRLVKLIESSARSRLLNVTTIPQVVLVLLAISLDTSTSTALQKEIAVALDTMFQSIADPNVVAEIEPAICNQILLYVSNFNAVNTSHIITLLASGVGRSIRIARWVARSVLLVQNEVKDLIPILTPGVTTPCQVFQVRRDSDYVEMGHYVQILAVALTDIPSYIPRQIAAAAALKAGRPVMNSPSKEKIETPLERLETCMTFVHRQITDTGTNIERSRTKAALQHLTLRLGYQLKAGTKSDKPTGILGYFEKRNVA</sequence>
<feature type="compositionally biased region" description="Basic and acidic residues" evidence="1">
    <location>
        <begin position="255"/>
        <end position="265"/>
    </location>
</feature>
<feature type="compositionally biased region" description="Low complexity" evidence="1">
    <location>
        <begin position="219"/>
        <end position="236"/>
    </location>
</feature>
<feature type="compositionally biased region" description="Basic residues" evidence="1">
    <location>
        <begin position="1"/>
        <end position="10"/>
    </location>
</feature>
<evidence type="ECO:0000256" key="1">
    <source>
        <dbReference type="SAM" id="MobiDB-lite"/>
    </source>
</evidence>
<dbReference type="EMBL" id="JADNRY010000039">
    <property type="protein sequence ID" value="KAF9070545.1"/>
    <property type="molecule type" value="Genomic_DNA"/>
</dbReference>
<evidence type="ECO:0000313" key="3">
    <source>
        <dbReference type="Proteomes" id="UP000772434"/>
    </source>
</evidence>
<feature type="compositionally biased region" description="Polar residues" evidence="1">
    <location>
        <begin position="114"/>
        <end position="123"/>
    </location>
</feature>
<organism evidence="2 3">
    <name type="scientific">Rhodocollybia butyracea</name>
    <dbReference type="NCBI Taxonomy" id="206335"/>
    <lineage>
        <taxon>Eukaryota</taxon>
        <taxon>Fungi</taxon>
        <taxon>Dikarya</taxon>
        <taxon>Basidiomycota</taxon>
        <taxon>Agaricomycotina</taxon>
        <taxon>Agaricomycetes</taxon>
        <taxon>Agaricomycetidae</taxon>
        <taxon>Agaricales</taxon>
        <taxon>Marasmiineae</taxon>
        <taxon>Omphalotaceae</taxon>
        <taxon>Rhodocollybia</taxon>
    </lineage>
</organism>
<evidence type="ECO:0000313" key="2">
    <source>
        <dbReference type="EMBL" id="KAF9070545.1"/>
    </source>
</evidence>
<feature type="compositionally biased region" description="Acidic residues" evidence="1">
    <location>
        <begin position="284"/>
        <end position="293"/>
    </location>
</feature>
<accession>A0A9P5U839</accession>
<dbReference type="Proteomes" id="UP000772434">
    <property type="component" value="Unassembled WGS sequence"/>
</dbReference>